<reference evidence="7" key="1">
    <citation type="submission" date="2023-07" db="EMBL/GenBank/DDBJ databases">
        <title>Genomic Encyclopedia of Type Strains, Phase IV (KMG-IV): sequencing the most valuable type-strain genomes for metagenomic binning, comparative biology and taxonomic classification.</title>
        <authorList>
            <person name="Goeker M."/>
        </authorList>
    </citation>
    <scope>NUCLEOTIDE SEQUENCE</scope>
    <source>
        <strain evidence="7">DSM 26174</strain>
    </source>
</reference>
<keyword evidence="4 6" id="KW-1133">Transmembrane helix</keyword>
<evidence type="ECO:0000256" key="1">
    <source>
        <dbReference type="ARBA" id="ARBA00004651"/>
    </source>
</evidence>
<feature type="transmembrane region" description="Helical" evidence="6">
    <location>
        <begin position="403"/>
        <end position="426"/>
    </location>
</feature>
<feature type="transmembrane region" description="Helical" evidence="6">
    <location>
        <begin position="132"/>
        <end position="155"/>
    </location>
</feature>
<evidence type="ECO:0000256" key="5">
    <source>
        <dbReference type="ARBA" id="ARBA00023136"/>
    </source>
</evidence>
<accession>A0AAE3XRK2</accession>
<proteinExistence type="predicted"/>
<dbReference type="InterPro" id="IPR050833">
    <property type="entry name" value="Poly_Biosynth_Transport"/>
</dbReference>
<sequence length="507" mass="56645">MEVLLRVYKNQFVRNFGVNGLNFIVKIGLGLLLPPLLIKLIGLSSLGYVQIATSVAAYSALLSTSLNQANNKFVTVGIGSNNQPYVNNVLSTIFTMYGVSFLLVIPLLLLFLLNVDVFVDVDTNDINSIRLLFLFVGLSQICVMSNTALASPLYAKNRIDLIQGVNVTRNILRLIFIFFGLSYVVPNIVAVGVAIFTSSLISTIISIYYFRDSLPSFSFTKFSSSILSDVMKLSGWTCVSVLGVMFFMQTDILLINRFLGSETSGEFALLNQWVVLLISLTAVLSGSLAPKIMMEYSKGNIDKMKILFLSSIKHQGIFIAIPISIIFVFADFILKIWVGEDFVYLSNYLRLIIVLLSISMAMRQVATINTIFDKMKGHALLTLFFSLCHIVAVIFLLKYTTFGMVGVIISNVLFFFLLNVVFLPLYANKKLKISKRKIYKHLFLILLFEISLIAIGFTLRYLSGGESYISALLIVLFLLFVSLVGIYFFIADQSERKLLKNYLGGIK</sequence>
<dbReference type="Proteomes" id="UP001185092">
    <property type="component" value="Unassembled WGS sequence"/>
</dbReference>
<protein>
    <submittedName>
        <fullName evidence="7">Membrane protein EpsK</fullName>
    </submittedName>
</protein>
<feature type="transmembrane region" description="Helical" evidence="6">
    <location>
        <begin position="315"/>
        <end position="336"/>
    </location>
</feature>
<comment type="caution">
    <text evidence="7">The sequence shown here is derived from an EMBL/GenBank/DDBJ whole genome shotgun (WGS) entry which is preliminary data.</text>
</comment>
<feature type="transmembrane region" description="Helical" evidence="6">
    <location>
        <begin position="438"/>
        <end position="462"/>
    </location>
</feature>
<evidence type="ECO:0000256" key="4">
    <source>
        <dbReference type="ARBA" id="ARBA00022989"/>
    </source>
</evidence>
<organism evidence="7 8">
    <name type="scientific">Aureibacter tunicatorum</name>
    <dbReference type="NCBI Taxonomy" id="866807"/>
    <lineage>
        <taxon>Bacteria</taxon>
        <taxon>Pseudomonadati</taxon>
        <taxon>Bacteroidota</taxon>
        <taxon>Cytophagia</taxon>
        <taxon>Cytophagales</taxon>
        <taxon>Persicobacteraceae</taxon>
        <taxon>Aureibacter</taxon>
    </lineage>
</organism>
<evidence type="ECO:0000313" key="7">
    <source>
        <dbReference type="EMBL" id="MDR6240154.1"/>
    </source>
</evidence>
<comment type="subcellular location">
    <subcellularLocation>
        <location evidence="1">Cell membrane</location>
        <topology evidence="1">Multi-pass membrane protein</topology>
    </subcellularLocation>
</comment>
<feature type="transmembrane region" description="Helical" evidence="6">
    <location>
        <begin position="45"/>
        <end position="64"/>
    </location>
</feature>
<feature type="transmembrane region" description="Helical" evidence="6">
    <location>
        <begin position="378"/>
        <end position="397"/>
    </location>
</feature>
<dbReference type="Pfam" id="PF01943">
    <property type="entry name" value="Polysacc_synt"/>
    <property type="match status" value="1"/>
</dbReference>
<evidence type="ECO:0000313" key="8">
    <source>
        <dbReference type="Proteomes" id="UP001185092"/>
    </source>
</evidence>
<evidence type="ECO:0000256" key="3">
    <source>
        <dbReference type="ARBA" id="ARBA00022692"/>
    </source>
</evidence>
<feature type="transmembrane region" description="Helical" evidence="6">
    <location>
        <begin position="167"/>
        <end position="185"/>
    </location>
</feature>
<feature type="transmembrane region" description="Helical" evidence="6">
    <location>
        <begin position="468"/>
        <end position="490"/>
    </location>
</feature>
<evidence type="ECO:0000256" key="6">
    <source>
        <dbReference type="SAM" id="Phobius"/>
    </source>
</evidence>
<feature type="transmembrane region" description="Helical" evidence="6">
    <location>
        <begin position="85"/>
        <end position="112"/>
    </location>
</feature>
<dbReference type="RefSeq" id="WP_309940024.1">
    <property type="nucleotide sequence ID" value="NZ_AP025305.1"/>
</dbReference>
<keyword evidence="5 6" id="KW-0472">Membrane</keyword>
<dbReference type="AlphaFoldDB" id="A0AAE3XRK2"/>
<keyword evidence="8" id="KW-1185">Reference proteome</keyword>
<dbReference type="GO" id="GO:0005886">
    <property type="term" value="C:plasma membrane"/>
    <property type="evidence" value="ECO:0007669"/>
    <property type="project" value="UniProtKB-SubCell"/>
</dbReference>
<name>A0AAE3XRK2_9BACT</name>
<feature type="transmembrane region" description="Helical" evidence="6">
    <location>
        <begin position="230"/>
        <end position="250"/>
    </location>
</feature>
<dbReference type="InterPro" id="IPR002797">
    <property type="entry name" value="Polysacc_synth"/>
</dbReference>
<evidence type="ECO:0000256" key="2">
    <source>
        <dbReference type="ARBA" id="ARBA00022475"/>
    </source>
</evidence>
<feature type="transmembrane region" description="Helical" evidence="6">
    <location>
        <begin position="270"/>
        <end position="294"/>
    </location>
</feature>
<feature type="transmembrane region" description="Helical" evidence="6">
    <location>
        <begin position="12"/>
        <end position="33"/>
    </location>
</feature>
<feature type="transmembrane region" description="Helical" evidence="6">
    <location>
        <begin position="348"/>
        <end position="366"/>
    </location>
</feature>
<keyword evidence="2" id="KW-1003">Cell membrane</keyword>
<dbReference type="PANTHER" id="PTHR30250">
    <property type="entry name" value="PST FAMILY PREDICTED COLANIC ACID TRANSPORTER"/>
    <property type="match status" value="1"/>
</dbReference>
<gene>
    <name evidence="7" type="ORF">HNQ88_003220</name>
</gene>
<dbReference type="EMBL" id="JAVDQD010000004">
    <property type="protein sequence ID" value="MDR6240154.1"/>
    <property type="molecule type" value="Genomic_DNA"/>
</dbReference>
<dbReference type="PANTHER" id="PTHR30250:SF26">
    <property type="entry name" value="PSMA PROTEIN"/>
    <property type="match status" value="1"/>
</dbReference>
<keyword evidence="3 6" id="KW-0812">Transmembrane</keyword>